<proteinExistence type="predicted"/>
<evidence type="ECO:0000313" key="2">
    <source>
        <dbReference type="Proteomes" id="UP000828941"/>
    </source>
</evidence>
<gene>
    <name evidence="1" type="ORF">L6164_028759</name>
</gene>
<reference evidence="1 2" key="1">
    <citation type="journal article" date="2022" name="DNA Res.">
        <title>Chromosomal-level genome assembly of the orchid tree Bauhinia variegata (Leguminosae; Cercidoideae) supports the allotetraploid origin hypothesis of Bauhinia.</title>
        <authorList>
            <person name="Zhong Y."/>
            <person name="Chen Y."/>
            <person name="Zheng D."/>
            <person name="Pang J."/>
            <person name="Liu Y."/>
            <person name="Luo S."/>
            <person name="Meng S."/>
            <person name="Qian L."/>
            <person name="Wei D."/>
            <person name="Dai S."/>
            <person name="Zhou R."/>
        </authorList>
    </citation>
    <scope>NUCLEOTIDE SEQUENCE [LARGE SCALE GENOMIC DNA]</scope>
    <source>
        <strain evidence="1">BV-YZ2020</strain>
    </source>
</reference>
<name>A0ACB9L6T2_BAUVA</name>
<accession>A0ACB9L6T2</accession>
<dbReference type="EMBL" id="CM039437">
    <property type="protein sequence ID" value="KAI4305389.1"/>
    <property type="molecule type" value="Genomic_DNA"/>
</dbReference>
<evidence type="ECO:0000313" key="1">
    <source>
        <dbReference type="EMBL" id="KAI4305389.1"/>
    </source>
</evidence>
<protein>
    <submittedName>
        <fullName evidence="1">Uncharacterized protein</fullName>
    </submittedName>
</protein>
<sequence length="796" mass="88534">MGRVLLARRLVQSSNGSIRWPFHVSTDAAKNYQFPPVVCDSIYTETAGIFYGENPFNYTFSSVLIQFFLIVLAIHIVRLLLKPLKQPRIVCEIIGGIIVGSSFLRRNNAFYNMFSETAQFVVKNIGIVGFMFFLFVSGVKMDAGFVRKPAKKHVYIALIGIVIPTMAVITVAIIMRKKLDSNLRTISSLGGIASYLGITAFPVLYNILKELNLLSSDVGRTALSTAMVGDAMGSITIIAFEAGKQGETGAIRALWFLISLVLLVAFILICLGKLMRWIVERTPQGAQADQSYVVGILLGVLVMGFVTDMLGIAIANGSLWLGLIIPDGPPLGSTMVEKTETITMEFLMPFSFLMVGFYTDVSAMREFGWSNLSPLFAMVLTGYLTKLLSTWIATIIWKMPMKEGLAFSLIMSLRGQIELILFVHWMDKKMIGNPGFTLLVLMTAAMTAILTPLICILYDPTRPYMLNERRTIQHSQPDKELNIVLSILDQQRISGIIDLLEASSPTITSPFNIKALHLVELVGSASPVFIDHEQQEVPPKYEFPRTINSLKHFQELKGTDFIKLHLFTSISPRRTMYQDICELALEHKATLIILPFPKKAIYNIEGTRITEVRPRIMHSNVIAHAPCSVAILVDKGIINLEANNTGHSYRFVVLFLGGPDAREALVYADRMVGNVEVNLTVIRFLTHNCEGGSEKERKIDDEVVTWFWVKNELNGRVVYREVVVGSGEETIAAIQAMNDGSYDLWIVGRKQGINPNIISGLRGWSETQELGPIGDYISFVDFSGSALVIHQQITRG</sequence>
<comment type="caution">
    <text evidence="1">The sequence shown here is derived from an EMBL/GenBank/DDBJ whole genome shotgun (WGS) entry which is preliminary data.</text>
</comment>
<dbReference type="Proteomes" id="UP000828941">
    <property type="component" value="Chromosome 12"/>
</dbReference>
<organism evidence="1 2">
    <name type="scientific">Bauhinia variegata</name>
    <name type="common">Purple orchid tree</name>
    <name type="synonym">Phanera variegata</name>
    <dbReference type="NCBI Taxonomy" id="167791"/>
    <lineage>
        <taxon>Eukaryota</taxon>
        <taxon>Viridiplantae</taxon>
        <taxon>Streptophyta</taxon>
        <taxon>Embryophyta</taxon>
        <taxon>Tracheophyta</taxon>
        <taxon>Spermatophyta</taxon>
        <taxon>Magnoliopsida</taxon>
        <taxon>eudicotyledons</taxon>
        <taxon>Gunneridae</taxon>
        <taxon>Pentapetalae</taxon>
        <taxon>rosids</taxon>
        <taxon>fabids</taxon>
        <taxon>Fabales</taxon>
        <taxon>Fabaceae</taxon>
        <taxon>Cercidoideae</taxon>
        <taxon>Cercideae</taxon>
        <taxon>Bauhiniinae</taxon>
        <taxon>Bauhinia</taxon>
    </lineage>
</organism>
<keyword evidence="2" id="KW-1185">Reference proteome</keyword>